<keyword evidence="2" id="KW-1185">Reference proteome</keyword>
<dbReference type="EMBL" id="CANTFM010002395">
    <property type="protein sequence ID" value="CAI5746286.1"/>
    <property type="molecule type" value="Genomic_DNA"/>
</dbReference>
<evidence type="ECO:0000313" key="2">
    <source>
        <dbReference type="Proteomes" id="UP001162029"/>
    </source>
</evidence>
<protein>
    <submittedName>
        <fullName evidence="1">Uncharacterized protein</fullName>
    </submittedName>
</protein>
<accession>A0AAV0VFE8</accession>
<dbReference type="Proteomes" id="UP001162029">
    <property type="component" value="Unassembled WGS sequence"/>
</dbReference>
<comment type="caution">
    <text evidence="1">The sequence shown here is derived from an EMBL/GenBank/DDBJ whole genome shotgun (WGS) entry which is preliminary data.</text>
</comment>
<dbReference type="AlphaFoldDB" id="A0AAV0VFE8"/>
<evidence type="ECO:0000313" key="1">
    <source>
        <dbReference type="EMBL" id="CAI5746286.1"/>
    </source>
</evidence>
<reference evidence="1" key="1">
    <citation type="submission" date="2022-12" db="EMBL/GenBank/DDBJ databases">
        <authorList>
            <person name="Webb A."/>
        </authorList>
    </citation>
    <scope>NUCLEOTIDE SEQUENCE</scope>
    <source>
        <strain evidence="1">Pd1</strain>
    </source>
</reference>
<proteinExistence type="predicted"/>
<organism evidence="1 2">
    <name type="scientific">Peronospora destructor</name>
    <dbReference type="NCBI Taxonomy" id="86335"/>
    <lineage>
        <taxon>Eukaryota</taxon>
        <taxon>Sar</taxon>
        <taxon>Stramenopiles</taxon>
        <taxon>Oomycota</taxon>
        <taxon>Peronosporomycetes</taxon>
        <taxon>Peronosporales</taxon>
        <taxon>Peronosporaceae</taxon>
        <taxon>Peronospora</taxon>
    </lineage>
</organism>
<name>A0AAV0VFE8_9STRA</name>
<sequence>MGLTVSDLWSHVKLPDLWMGSSGEKKIRASPAWREDLITEGNLRDLMNSRPWDKWVEPVKPLSFPISGCQLSTWYPGAEGGDPQAGPSEVLQAADDAAPWRIFYRKNLQKHPAFEIPRLPSKFYPPDGD</sequence>
<gene>
    <name evidence="1" type="ORF">PDE001_LOCUS11288</name>
</gene>